<keyword evidence="2" id="KW-1185">Reference proteome</keyword>
<evidence type="ECO:0000313" key="1">
    <source>
        <dbReference type="EMBL" id="KAJ8439018.1"/>
    </source>
</evidence>
<gene>
    <name evidence="1" type="ORF">Cgig2_028464</name>
</gene>
<organism evidence="1 2">
    <name type="scientific">Carnegiea gigantea</name>
    <dbReference type="NCBI Taxonomy" id="171969"/>
    <lineage>
        <taxon>Eukaryota</taxon>
        <taxon>Viridiplantae</taxon>
        <taxon>Streptophyta</taxon>
        <taxon>Embryophyta</taxon>
        <taxon>Tracheophyta</taxon>
        <taxon>Spermatophyta</taxon>
        <taxon>Magnoliopsida</taxon>
        <taxon>eudicotyledons</taxon>
        <taxon>Gunneridae</taxon>
        <taxon>Pentapetalae</taxon>
        <taxon>Caryophyllales</taxon>
        <taxon>Cactineae</taxon>
        <taxon>Cactaceae</taxon>
        <taxon>Cactoideae</taxon>
        <taxon>Echinocereeae</taxon>
        <taxon>Carnegiea</taxon>
    </lineage>
</organism>
<evidence type="ECO:0000313" key="2">
    <source>
        <dbReference type="Proteomes" id="UP001153076"/>
    </source>
</evidence>
<reference evidence="1" key="1">
    <citation type="submission" date="2022-04" db="EMBL/GenBank/DDBJ databases">
        <title>Carnegiea gigantea Genome sequencing and assembly v2.</title>
        <authorList>
            <person name="Copetti D."/>
            <person name="Sanderson M.J."/>
            <person name="Burquez A."/>
            <person name="Wojciechowski M.F."/>
        </authorList>
    </citation>
    <scope>NUCLEOTIDE SEQUENCE</scope>
    <source>
        <strain evidence="1">SGP5-SGP5p</strain>
        <tissue evidence="1">Aerial part</tissue>
    </source>
</reference>
<protein>
    <submittedName>
        <fullName evidence="1">Uncharacterized protein</fullName>
    </submittedName>
</protein>
<comment type="caution">
    <text evidence="1">The sequence shown here is derived from an EMBL/GenBank/DDBJ whole genome shotgun (WGS) entry which is preliminary data.</text>
</comment>
<name>A0A9Q1QE68_9CARY</name>
<dbReference type="Proteomes" id="UP001153076">
    <property type="component" value="Unassembled WGS sequence"/>
</dbReference>
<proteinExistence type="predicted"/>
<dbReference type="AlphaFoldDB" id="A0A9Q1QE68"/>
<dbReference type="EMBL" id="JAKOGI010000233">
    <property type="protein sequence ID" value="KAJ8439018.1"/>
    <property type="molecule type" value="Genomic_DNA"/>
</dbReference>
<sequence length="151" mass="16457">MEIERILPKLLLNVAQMIPSLCNLGISLITFFQCSLLNIRNLYCTSFGALVTWDISNAEVDLKLLIIARGLVGVVSGVYSLRNLVIMGAGSQTLTPSISHCNILHRFSRIPLGLPLLSLAFLRKLSTNKDIGLMLSTIATLLNLHASILSP</sequence>
<accession>A0A9Q1QE68</accession>